<dbReference type="InterPro" id="IPR005546">
    <property type="entry name" value="Autotransporte_beta"/>
</dbReference>
<dbReference type="NCBIfam" id="NF033175">
    <property type="entry name" value="fuso_auto_Nterm"/>
    <property type="match status" value="1"/>
</dbReference>
<feature type="domain" description="Autotransporter" evidence="1">
    <location>
        <begin position="2148"/>
        <end position="2434"/>
    </location>
</feature>
<proteinExistence type="predicted"/>
<dbReference type="RefSeq" id="WP_146996977.1">
    <property type="nucleotide sequence ID" value="NZ_AP019840.1"/>
</dbReference>
<evidence type="ECO:0000259" key="1">
    <source>
        <dbReference type="PROSITE" id="PS51208"/>
    </source>
</evidence>
<dbReference type="InterPro" id="IPR053787">
    <property type="entry name" value="Autotransptr-assoc_N"/>
</dbReference>
<protein>
    <recommendedName>
        <fullName evidence="1">Autotransporter domain-containing protein</fullName>
    </recommendedName>
</protein>
<accession>A0A510KLS5</accession>
<dbReference type="Proteomes" id="UP000321378">
    <property type="component" value="Chromosome"/>
</dbReference>
<dbReference type="EMBL" id="AP019840">
    <property type="protein sequence ID" value="BBM52658.1"/>
    <property type="molecule type" value="Genomic_DNA"/>
</dbReference>
<dbReference type="SUPFAM" id="SSF103515">
    <property type="entry name" value="Autotransporter"/>
    <property type="match status" value="1"/>
</dbReference>
<organism evidence="2 3">
    <name type="scientific">Leptotrichia trevisanii</name>
    <dbReference type="NCBI Taxonomy" id="109328"/>
    <lineage>
        <taxon>Bacteria</taxon>
        <taxon>Fusobacteriati</taxon>
        <taxon>Fusobacteriota</taxon>
        <taxon>Fusobacteriia</taxon>
        <taxon>Fusobacteriales</taxon>
        <taxon>Leptotrichiaceae</taxon>
        <taxon>Leptotrichia</taxon>
    </lineage>
</organism>
<dbReference type="PROSITE" id="PS51208">
    <property type="entry name" value="AUTOTRANSPORTER"/>
    <property type="match status" value="1"/>
</dbReference>
<dbReference type="InterPro" id="IPR036709">
    <property type="entry name" value="Autotransporte_beta_dom_sf"/>
</dbReference>
<gene>
    <name evidence="2" type="ORF">JMUB3935_1637</name>
</gene>
<dbReference type="SMART" id="SM00869">
    <property type="entry name" value="Autotransporter"/>
    <property type="match status" value="1"/>
</dbReference>
<name>A0A510KLS5_9FUSO</name>
<evidence type="ECO:0000313" key="2">
    <source>
        <dbReference type="EMBL" id="BBM52658.1"/>
    </source>
</evidence>
<sequence>MTKSLLQVKKDLKAFAKRCKDFKYTDSALFTFLLCGMLLSVNLFSAATTDSSIQNQVHQINTSISQIRTDFKRAKIENNKLIKGTNLELIQLMEQGDQVVKEPFSSWQFGINYFHSNWGGTYKGRGDKEKNVIYQRDPNNKFGNYAGADYGRTFLKRVIEPISAIPVDAAVKPKNIQKTALNINLPTIGAPSTPNLNISVRAPKEIGSINITTPSVNVSLPTPSTNPFNDFRFEDNTYGYHGGTTRTLVSNDVYWTGYNPNPGGGYQQGFGKNSTIVRNTDRDGSLFYFSGDGHDFSGDQPFTLDGITVYAAGNMTVNSQSSGLVGRNNYPAPGPGEIKKNGQIAIHTVNDGTIKNVTGHLMGRANFVSIETWQAGNVKFENTKVNVKEDENTLFYIYPAYYEALTGLPVKNTHYNSIQFRGLGSDRKRGGFTGDVQATITSQRNTIYSAMGVQGSFNMDSTGKYILEGGSNVVYSGLGYSANFDNISAHSTSRVSDTDTMYRISSVKGMTPSIKMTTPPESYGDNNVVLFFNDLLPLSQAQSTTVWPEPNSDLTPTLNRNNWNKSVIGIYQGEILAKAIIGNKKNNNANGADANAVQGASGNTVYTKDSGGHAKYINGDNKYVERNVVILAQSGQRDGIKTDDLGAVYKPTATSTALNGTTVGSDFSKDPIHSLQINNIEVTFGKYSKDNVMVVSKNGTVVDIAMPTNSHGNDATDPSLVNTKIRTNDITDYGNATTLKASNNDTDNQVATGTILAYAKGKWKDSAENNRAGAFSANTINTLKDLGSQINIAPNVVMSARYKELPLINPSTGALVIDPSTGLPKKQGSHPIAYVAEDGGIVKSYGKTTAKGYKSIIGYATGAGSQIYAYGGVEEKDEWADTNDADTKKMLYENIGGYAKAGGEVTIGSKGETFNLTSPDGSQASKVKTATITVGATTSTIRGIGAIANGGTVNLEGTTNIETGTSGGLAALAGGTVNYSGGTIKNKDNHVARGLSDNDHENVTPFYADATSKIVFKSGSNGKSQTTIDMYDGVFITGKDSDYENSDTATTGKYRGVGNVTVNVHDGVTIGSFDKLTGLVWDDSLDKSGTFLNALPGIAKFGKVNILGAYKTTLTNGDLSVTASSVDLNSSNDRYNGISMANELITISNATSVTGNIGAGSLVSQGKAQGLSMGNLSTATQTAAGITPSNATSGFKNEGTVNVTGGTTANGIAGMNVSYGTIKNGTSKGSTATVTIDNGAGIYGTNGSKLENFGTINVTGSGAGIAARGTDKNTKQYYGTDDANFTHTQYTINIENHGAINVAGNNPVGIYAENNTRAARDKVIVKNDSQLTVGNNGVGIAVLSSPIETGQKQGTPLVSVAGVNHGAGSDQGGTITVTASGAGSDIITGVNGKGIYAEDSDINLTGGDYVIETKEKGIGIFASGDTNVNGTLEYKYNGSTTGTGMGIVYNQDGQPTKTNKANVKLNNATNTTGGMIGLYTTAGTGNTFINQGDITGTSSALEFGIVSNGADVINDAGHKIKLGNATAQANANVGIYSKAKNKTVNKGAITVGDNAIGIYGYDVDNENGALIKAGDNGVAIYTHDTGTNVNLNSGSTITLGGNQAVGVYAVGTNQNLNANSGATMNIGDNSFGFVDAGTGNTVTSKIGNVSLGNDSIYVYQNDNTGKVFNYTSVTSTGNKNYGLYGNGTMENRADIDFSTGAGNVAIYSTGGTATNFNLIKVGASNTANKEFGVGMATGYYDEATHAISNQGTVINRGTIEVSKPNTMGMYAVGSGSKAINYGDINLSGSNTIGMYLDRGAVGENWGTIKTTAGGFTAVKGIYLANGSYIKNYGTITINASDPKSAGIWTDTQSVDKAVENATGTNSSGIQQTGTSNLPMKVVTADDMKEMGGVTIKVPPRSTTVTVTDANGNAIPIANVDTNVPSPTATLVTVTSPSGITTLDLSKIGLGSIPSASKATSIGMYVDTSGVNYTNPIQGINNLTGLTDINLYFGSEAAKYTTAKAIQIGDNILKPYNDALASVVTAGTTLNSTAASLTWMAQPTKNAATGLLDKVYLVKIPYTTFAKAGDAQTYNFLAGLEERYGVEGLGTKEKSIFDKLNSLTGGEGHILAQAIDEMKGHQYSNIQQRMFETGSVLSKEFDYLQDEWRNPSKNSNKIKVFGQRGEFKTDTAGVVDYTSNAYGVAYVHENEKIKLGNKSGWYAGSVYNKFKFKDIGKSQEEQTMIKAGVFKTISPKRDYNGSLTWKIAGEAFAGRGDMKRRYWIVDEVFEAKGKYTTYGVALKNEIGKEFRTSENTSIRPYGALNLEYGKYSDFRETGPMALKVKGNDYFSAKPEAGISFNYKQDLGVRSSLTASLTAAYENELGELYDVQNRAKLKGAKSSYYKLRGDKENHRGNGKFDLNFGWDNTRFGVTVNTGYDTTGENFRGGIGFRAIY</sequence>
<reference evidence="2 3" key="1">
    <citation type="submission" date="2019-07" db="EMBL/GenBank/DDBJ databases">
        <title>Complete Genome Sequence of Leptotrichia trevisanii Strain JMUB3935.</title>
        <authorList>
            <person name="Watanabe S."/>
            <person name="Cui L."/>
        </authorList>
    </citation>
    <scope>NUCLEOTIDE SEQUENCE [LARGE SCALE GENOMIC DNA]</scope>
    <source>
        <strain evidence="2 3">JMUB3935</strain>
    </source>
</reference>
<evidence type="ECO:0000313" key="3">
    <source>
        <dbReference type="Proteomes" id="UP000321378"/>
    </source>
</evidence>